<dbReference type="Pfam" id="PF00072">
    <property type="entry name" value="Response_reg"/>
    <property type="match status" value="1"/>
</dbReference>
<dbReference type="eggNOG" id="COG2204">
    <property type="taxonomic scope" value="Bacteria"/>
</dbReference>
<dbReference type="Gene3D" id="3.40.50.2300">
    <property type="match status" value="1"/>
</dbReference>
<comment type="similarity">
    <text evidence="5">Belongs to the FNT transporter (TC 1.A.16) family.</text>
</comment>
<sequence length="420" mass="45372">MKERMLVIDDDPAVLRSCEAIFGSDGFAVETTQNPAEGLELSSQNHYGVILCDWKMPGFDGLDVIAELEERAPDSAVVMFSGYPSVDRATEAMKRGAMDFLAKPFTPDEITDVVQKAVQRKFKQEKKVFHRLENMWQKFPVPGVDDKGPRIIAETVAQTVGVAKANSPWISLFVLGTLAGAYIGFGGLFSASVTFDLPPELGLGIKKLIGGAAFSIGLMLVVIAGAELYTGNSLMVSSVMIGEVTWQRVLAKWSVVYVANFVGSILLALLFYLSGLWKTGGGLLGETAVKVAHAKVHLGFTEAFVRAVGCNWMVCLAVWMALASRQVISKIFAVFFPIMGFVAIGFEHCVANMYFIPTGIFLSHWAGIVPAGVDVGTLTWTAFLVDNLVPVTIGNTVGGVVFVGLGYWGAYLRPILQPAR</sequence>
<dbReference type="PATRIC" id="fig|1121405.3.peg.3588"/>
<accession>S7UMX3</accession>
<feature type="transmembrane region" description="Helical" evidence="7">
    <location>
        <begin position="388"/>
        <end position="410"/>
    </location>
</feature>
<dbReference type="InterPro" id="IPR001789">
    <property type="entry name" value="Sig_transdc_resp-reg_receiver"/>
</dbReference>
<evidence type="ECO:0000256" key="3">
    <source>
        <dbReference type="ARBA" id="ARBA00022989"/>
    </source>
</evidence>
<feature type="transmembrane region" description="Helical" evidence="7">
    <location>
        <begin position="250"/>
        <end position="273"/>
    </location>
</feature>
<evidence type="ECO:0000313" key="9">
    <source>
        <dbReference type="EMBL" id="EPR35309.1"/>
    </source>
</evidence>
<feature type="transmembrane region" description="Helical" evidence="7">
    <location>
        <begin position="334"/>
        <end position="356"/>
    </location>
</feature>
<dbReference type="PROSITE" id="PS01006">
    <property type="entry name" value="FORMATE_NITRITE_TP_2"/>
    <property type="match status" value="1"/>
</dbReference>
<dbReference type="InterPro" id="IPR011006">
    <property type="entry name" value="CheY-like_superfamily"/>
</dbReference>
<dbReference type="Proteomes" id="UP000014977">
    <property type="component" value="Unassembled WGS sequence"/>
</dbReference>
<dbReference type="SMART" id="SM00448">
    <property type="entry name" value="REC"/>
    <property type="match status" value="1"/>
</dbReference>
<organism evidence="9 10">
    <name type="scientific">Desulfococcus multivorans DSM 2059</name>
    <dbReference type="NCBI Taxonomy" id="1121405"/>
    <lineage>
        <taxon>Bacteria</taxon>
        <taxon>Pseudomonadati</taxon>
        <taxon>Thermodesulfobacteriota</taxon>
        <taxon>Desulfobacteria</taxon>
        <taxon>Desulfobacterales</taxon>
        <taxon>Desulfococcaceae</taxon>
        <taxon>Desulfococcus</taxon>
    </lineage>
</organism>
<gene>
    <name evidence="9" type="ORF">dsmv_3123</name>
</gene>
<dbReference type="GO" id="GO:0015499">
    <property type="term" value="F:formate transmembrane transporter activity"/>
    <property type="evidence" value="ECO:0007669"/>
    <property type="project" value="TreeGrafter"/>
</dbReference>
<feature type="transmembrane region" description="Helical" evidence="7">
    <location>
        <begin position="169"/>
        <end position="189"/>
    </location>
</feature>
<dbReference type="SUPFAM" id="SSF52172">
    <property type="entry name" value="CheY-like"/>
    <property type="match status" value="1"/>
</dbReference>
<keyword evidence="10" id="KW-1185">Reference proteome</keyword>
<keyword evidence="3 7" id="KW-1133">Transmembrane helix</keyword>
<evidence type="ECO:0000256" key="2">
    <source>
        <dbReference type="ARBA" id="ARBA00022692"/>
    </source>
</evidence>
<dbReference type="Pfam" id="PF01226">
    <property type="entry name" value="Form_Nir_trans"/>
    <property type="match status" value="1"/>
</dbReference>
<reference evidence="9 10" key="1">
    <citation type="journal article" date="2013" name="Genome Announc.">
        <title>Draft genome sequences for three mercury-methylating, sulfate-reducing bacteria.</title>
        <authorList>
            <person name="Brown S.D."/>
            <person name="Hurt R.A.Jr."/>
            <person name="Gilmour C.C."/>
            <person name="Elias D.A."/>
        </authorList>
    </citation>
    <scope>NUCLEOTIDE SEQUENCE [LARGE SCALE GENOMIC DNA]</scope>
    <source>
        <strain evidence="9 10">DSM 2059</strain>
    </source>
</reference>
<keyword evidence="4 7" id="KW-0472">Membrane</keyword>
<dbReference type="PANTHER" id="PTHR30520:SF6">
    <property type="entry name" value="FORMATE_NITRATE FAMILY TRANSPORTER (EUROFUNG)"/>
    <property type="match status" value="1"/>
</dbReference>
<feature type="transmembrane region" description="Helical" evidence="7">
    <location>
        <begin position="303"/>
        <end position="322"/>
    </location>
</feature>
<evidence type="ECO:0000256" key="5">
    <source>
        <dbReference type="ARBA" id="ARBA00049660"/>
    </source>
</evidence>
<dbReference type="PANTHER" id="PTHR30520">
    <property type="entry name" value="FORMATE TRANSPORTER-RELATED"/>
    <property type="match status" value="1"/>
</dbReference>
<dbReference type="RefSeq" id="WP_020878213.1">
    <property type="nucleotide sequence ID" value="NZ_ATHJ01000108.1"/>
</dbReference>
<feature type="transmembrane region" description="Helical" evidence="7">
    <location>
        <begin position="209"/>
        <end position="229"/>
    </location>
</feature>
<feature type="modified residue" description="4-aspartylphosphate" evidence="6">
    <location>
        <position position="53"/>
    </location>
</feature>
<dbReference type="GO" id="GO:0005886">
    <property type="term" value="C:plasma membrane"/>
    <property type="evidence" value="ECO:0007669"/>
    <property type="project" value="TreeGrafter"/>
</dbReference>
<protein>
    <submittedName>
        <fullName evidence="9">Response regulator receiver protein</fullName>
    </submittedName>
</protein>
<dbReference type="EMBL" id="ATHJ01000108">
    <property type="protein sequence ID" value="EPR35309.1"/>
    <property type="molecule type" value="Genomic_DNA"/>
</dbReference>
<dbReference type="GO" id="GO:0000160">
    <property type="term" value="P:phosphorelay signal transduction system"/>
    <property type="evidence" value="ECO:0007669"/>
    <property type="project" value="InterPro"/>
</dbReference>
<keyword evidence="6" id="KW-0597">Phosphoprotein</keyword>
<proteinExistence type="inferred from homology"/>
<name>S7UMX3_DESML</name>
<comment type="subcellular location">
    <subcellularLocation>
        <location evidence="1">Membrane</location>
        <topology evidence="1">Multi-pass membrane protein</topology>
    </subcellularLocation>
</comment>
<evidence type="ECO:0000256" key="7">
    <source>
        <dbReference type="SAM" id="Phobius"/>
    </source>
</evidence>
<dbReference type="InterPro" id="IPR023271">
    <property type="entry name" value="Aquaporin-like"/>
</dbReference>
<dbReference type="STRING" id="897.B2D07_09330"/>
<dbReference type="NCBIfam" id="TIGR00790">
    <property type="entry name" value="fnt"/>
    <property type="match status" value="1"/>
</dbReference>
<dbReference type="PROSITE" id="PS50110">
    <property type="entry name" value="RESPONSE_REGULATORY"/>
    <property type="match status" value="1"/>
</dbReference>
<dbReference type="Gene3D" id="1.20.1080.10">
    <property type="entry name" value="Glycerol uptake facilitator protein"/>
    <property type="match status" value="1"/>
</dbReference>
<comment type="caution">
    <text evidence="9">The sequence shown here is derived from an EMBL/GenBank/DDBJ whole genome shotgun (WGS) entry which is preliminary data.</text>
</comment>
<dbReference type="OrthoDB" id="9786493at2"/>
<dbReference type="AlphaFoldDB" id="S7UMX3"/>
<evidence type="ECO:0000256" key="1">
    <source>
        <dbReference type="ARBA" id="ARBA00004141"/>
    </source>
</evidence>
<evidence type="ECO:0000313" key="10">
    <source>
        <dbReference type="Proteomes" id="UP000014977"/>
    </source>
</evidence>
<feature type="domain" description="Response regulatory" evidence="8">
    <location>
        <begin position="4"/>
        <end position="118"/>
    </location>
</feature>
<evidence type="ECO:0000256" key="6">
    <source>
        <dbReference type="PROSITE-ProRule" id="PRU00169"/>
    </source>
</evidence>
<dbReference type="InterPro" id="IPR024002">
    <property type="entry name" value="For/NO2_transpt_CS"/>
</dbReference>
<dbReference type="InterPro" id="IPR000292">
    <property type="entry name" value="For/NO2_transpt"/>
</dbReference>
<keyword evidence="2 7" id="KW-0812">Transmembrane</keyword>
<evidence type="ECO:0000256" key="4">
    <source>
        <dbReference type="ARBA" id="ARBA00023136"/>
    </source>
</evidence>
<dbReference type="eggNOG" id="COG2116">
    <property type="taxonomic scope" value="Bacteria"/>
</dbReference>
<evidence type="ECO:0000259" key="8">
    <source>
        <dbReference type="PROSITE" id="PS50110"/>
    </source>
</evidence>